<keyword evidence="1" id="KW-0472">Membrane</keyword>
<sequence>MYTITLFGEKIVFWGNFTPQSQFFKSGHSLTGIKALSIYCNLAQVTLQKGVFQYYGILWSFYLFGSLICHLLKLQSSILCKVINLLNCIL</sequence>
<dbReference type="AlphaFoldDB" id="A0AAV7B5L6"/>
<evidence type="ECO:0000313" key="3">
    <source>
        <dbReference type="Proteomes" id="UP000824782"/>
    </source>
</evidence>
<proteinExistence type="predicted"/>
<comment type="caution">
    <text evidence="2">The sequence shown here is derived from an EMBL/GenBank/DDBJ whole genome shotgun (WGS) entry which is preliminary data.</text>
</comment>
<keyword evidence="1" id="KW-1133">Transmembrane helix</keyword>
<dbReference type="EMBL" id="WNYA01000006">
    <property type="protein sequence ID" value="KAG8567826.1"/>
    <property type="molecule type" value="Genomic_DNA"/>
</dbReference>
<dbReference type="Proteomes" id="UP000824782">
    <property type="component" value="Unassembled WGS sequence"/>
</dbReference>
<accession>A0AAV7B5L6</accession>
<feature type="transmembrane region" description="Helical" evidence="1">
    <location>
        <begin position="52"/>
        <end position="72"/>
    </location>
</feature>
<evidence type="ECO:0000313" key="2">
    <source>
        <dbReference type="EMBL" id="KAG8567826.1"/>
    </source>
</evidence>
<organism evidence="2 3">
    <name type="scientific">Engystomops pustulosus</name>
    <name type="common">Tungara frog</name>
    <name type="synonym">Physalaemus pustulosus</name>
    <dbReference type="NCBI Taxonomy" id="76066"/>
    <lineage>
        <taxon>Eukaryota</taxon>
        <taxon>Metazoa</taxon>
        <taxon>Chordata</taxon>
        <taxon>Craniata</taxon>
        <taxon>Vertebrata</taxon>
        <taxon>Euteleostomi</taxon>
        <taxon>Amphibia</taxon>
        <taxon>Batrachia</taxon>
        <taxon>Anura</taxon>
        <taxon>Neobatrachia</taxon>
        <taxon>Hyloidea</taxon>
        <taxon>Leptodactylidae</taxon>
        <taxon>Leiuperinae</taxon>
        <taxon>Engystomops</taxon>
    </lineage>
</organism>
<keyword evidence="3" id="KW-1185">Reference proteome</keyword>
<protein>
    <submittedName>
        <fullName evidence="2">Uncharacterized protein</fullName>
    </submittedName>
</protein>
<evidence type="ECO:0000256" key="1">
    <source>
        <dbReference type="SAM" id="Phobius"/>
    </source>
</evidence>
<reference evidence="2" key="1">
    <citation type="thesis" date="2020" institute="ProQuest LLC" country="789 East Eisenhower Parkway, Ann Arbor, MI, USA">
        <title>Comparative Genomics and Chromosome Evolution.</title>
        <authorList>
            <person name="Mudd A.B."/>
        </authorList>
    </citation>
    <scope>NUCLEOTIDE SEQUENCE</scope>
    <source>
        <strain evidence="2">237g6f4</strain>
        <tissue evidence="2">Blood</tissue>
    </source>
</reference>
<keyword evidence="1" id="KW-0812">Transmembrane</keyword>
<gene>
    <name evidence="2" type="ORF">GDO81_013788</name>
</gene>
<name>A0AAV7B5L6_ENGPU</name>